<evidence type="ECO:0000256" key="1">
    <source>
        <dbReference type="ARBA" id="ARBA00005125"/>
    </source>
</evidence>
<gene>
    <name evidence="4" type="primary">strE</name>
    <name evidence="4" type="ORF">SIID45300_00469</name>
</gene>
<dbReference type="EMBL" id="BAAFGK010000002">
    <property type="protein sequence ID" value="GAB0056164.1"/>
    <property type="molecule type" value="Genomic_DNA"/>
</dbReference>
<keyword evidence="4" id="KW-0456">Lyase</keyword>
<dbReference type="InterPro" id="IPR001509">
    <property type="entry name" value="Epimerase_deHydtase"/>
</dbReference>
<dbReference type="Pfam" id="PF01370">
    <property type="entry name" value="Epimerase"/>
    <property type="match status" value="1"/>
</dbReference>
<keyword evidence="5" id="KW-1185">Reference proteome</keyword>
<protein>
    <submittedName>
        <fullName evidence="4">dTDP-glucose 4,6-dehydratase</fullName>
        <ecNumber evidence="4">4.2.1.46</ecNumber>
    </submittedName>
</protein>
<evidence type="ECO:0000313" key="5">
    <source>
        <dbReference type="Proteomes" id="UP001628193"/>
    </source>
</evidence>
<evidence type="ECO:0000313" key="4">
    <source>
        <dbReference type="EMBL" id="GAB0056164.1"/>
    </source>
</evidence>
<organism evidence="4 5">
    <name type="scientific">Candidatus Magnetaquiglobus chichijimensis</name>
    <dbReference type="NCBI Taxonomy" id="3141448"/>
    <lineage>
        <taxon>Bacteria</taxon>
        <taxon>Pseudomonadati</taxon>
        <taxon>Pseudomonadota</taxon>
        <taxon>Magnetococcia</taxon>
        <taxon>Magnetococcales</taxon>
        <taxon>Candidatus Magnetaquicoccaceae</taxon>
        <taxon>Candidatus Magnetaquiglobus</taxon>
    </lineage>
</organism>
<sequence>MNYAQANVLITGGVGLIGSHLARQLIRQGARVTIVDALLPGQGGNLWNIRDIRGQVELHQVDIRDTYAMRECLPGHDVMFNLAGQTSHWDSMTAPHADLDINVQAQLKLLELCLACNPSLRIVFTSTRQVHGRPKQLPIDESHPVQPVDINGIHKATGEHYHRLFHAFHGMPVTILRLTNTYGNGMRIMDSRLSFLGFWIRLLIEGKPLPIYGDGRPLRDFNHVDDCVAALLLAGMHPKAIGQTYLLGGNEVISMLELGKRMAEWFDGAYNLVPFPCDRRKIDIGSAYCNFQRISEDLDWHPRMDLKTGLTRTVDYYRRHFSLYLGTQRVQ</sequence>
<dbReference type="Proteomes" id="UP001628193">
    <property type="component" value="Unassembled WGS sequence"/>
</dbReference>
<name>A0ABQ0C5K3_9PROT</name>
<accession>A0ABQ0C5K3</accession>
<dbReference type="GO" id="GO:0008460">
    <property type="term" value="F:dTDP-glucose 4,6-dehydratase activity"/>
    <property type="evidence" value="ECO:0007669"/>
    <property type="project" value="UniProtKB-EC"/>
</dbReference>
<evidence type="ECO:0000256" key="2">
    <source>
        <dbReference type="ARBA" id="ARBA00007637"/>
    </source>
</evidence>
<dbReference type="EC" id="4.2.1.46" evidence="4"/>
<comment type="pathway">
    <text evidence="1">Bacterial outer membrane biogenesis; LPS O-antigen biosynthesis.</text>
</comment>
<comment type="similarity">
    <text evidence="2">Belongs to the NAD(P)-dependent epimerase/dehydratase family.</text>
</comment>
<dbReference type="Gene3D" id="3.40.50.720">
    <property type="entry name" value="NAD(P)-binding Rossmann-like Domain"/>
    <property type="match status" value="1"/>
</dbReference>
<feature type="domain" description="NAD-dependent epimerase/dehydratase" evidence="3">
    <location>
        <begin position="8"/>
        <end position="248"/>
    </location>
</feature>
<proteinExistence type="inferred from homology"/>
<evidence type="ECO:0000259" key="3">
    <source>
        <dbReference type="Pfam" id="PF01370"/>
    </source>
</evidence>
<dbReference type="InterPro" id="IPR036291">
    <property type="entry name" value="NAD(P)-bd_dom_sf"/>
</dbReference>
<dbReference type="RefSeq" id="WP_420903881.1">
    <property type="nucleotide sequence ID" value="NZ_BAAFGK010000002.1"/>
</dbReference>
<reference evidence="4 5" key="1">
    <citation type="submission" date="2024-09" db="EMBL/GenBank/DDBJ databases">
        <title>Draft genome sequence of Candidatus Magnetaquicoccaceae bacterium FCR-1.</title>
        <authorList>
            <person name="Shimoshige H."/>
            <person name="Shimamura S."/>
            <person name="Taoka A."/>
            <person name="Kobayashi H."/>
            <person name="Maekawa T."/>
        </authorList>
    </citation>
    <scope>NUCLEOTIDE SEQUENCE [LARGE SCALE GENOMIC DNA]</scope>
    <source>
        <strain evidence="4 5">FCR-1</strain>
    </source>
</reference>
<comment type="caution">
    <text evidence="4">The sequence shown here is derived from an EMBL/GenBank/DDBJ whole genome shotgun (WGS) entry which is preliminary data.</text>
</comment>
<dbReference type="PANTHER" id="PTHR43000">
    <property type="entry name" value="DTDP-D-GLUCOSE 4,6-DEHYDRATASE-RELATED"/>
    <property type="match status" value="1"/>
</dbReference>
<dbReference type="SUPFAM" id="SSF51735">
    <property type="entry name" value="NAD(P)-binding Rossmann-fold domains"/>
    <property type="match status" value="1"/>
</dbReference>